<reference evidence="11 12" key="1">
    <citation type="journal article" date="2008" name="Nature">
        <title>The Trichoplax genome and the nature of placozoans.</title>
        <authorList>
            <person name="Srivastava M."/>
            <person name="Begovic E."/>
            <person name="Chapman J."/>
            <person name="Putnam N.H."/>
            <person name="Hellsten U."/>
            <person name="Kawashima T."/>
            <person name="Kuo A."/>
            <person name="Mitros T."/>
            <person name="Salamov A."/>
            <person name="Carpenter M.L."/>
            <person name="Signorovitch A.Y."/>
            <person name="Moreno M.A."/>
            <person name="Kamm K."/>
            <person name="Grimwood J."/>
            <person name="Schmutz J."/>
            <person name="Shapiro H."/>
            <person name="Grigoriev I.V."/>
            <person name="Buss L.W."/>
            <person name="Schierwater B."/>
            <person name="Dellaporta S.L."/>
            <person name="Rokhsar D.S."/>
        </authorList>
    </citation>
    <scope>NUCLEOTIDE SEQUENCE [LARGE SCALE GENOMIC DNA]</scope>
    <source>
        <strain evidence="11 12">Grell-BS-1999</strain>
    </source>
</reference>
<evidence type="ECO:0000256" key="10">
    <source>
        <dbReference type="PIRSR" id="PIRSR005700-1"/>
    </source>
</evidence>
<evidence type="ECO:0000256" key="7">
    <source>
        <dbReference type="ARBA" id="ARBA00022801"/>
    </source>
</evidence>
<evidence type="ECO:0000256" key="8">
    <source>
        <dbReference type="ARBA" id="ARBA00022807"/>
    </source>
</evidence>
<dbReference type="GO" id="GO:0009636">
    <property type="term" value="P:response to toxic substance"/>
    <property type="evidence" value="ECO:0000318"/>
    <property type="project" value="GO_Central"/>
</dbReference>
<dbReference type="PhylomeDB" id="B3S4M2"/>
<dbReference type="PANTHER" id="PTHR10363">
    <property type="entry name" value="BLEOMYCIN HYDROLASE"/>
    <property type="match status" value="1"/>
</dbReference>
<dbReference type="OrthoDB" id="2666448at2759"/>
<evidence type="ECO:0000256" key="9">
    <source>
        <dbReference type="PIRNR" id="PIRNR005700"/>
    </source>
</evidence>
<gene>
    <name evidence="11" type="ORF">TRIADDRAFT_28626</name>
</gene>
<dbReference type="InParanoid" id="B3S4M2"/>
<dbReference type="GO" id="GO:0004177">
    <property type="term" value="F:aminopeptidase activity"/>
    <property type="evidence" value="ECO:0000318"/>
    <property type="project" value="GO_Central"/>
</dbReference>
<dbReference type="InterPro" id="IPR000169">
    <property type="entry name" value="Pept_cys_AS"/>
</dbReference>
<evidence type="ECO:0000256" key="4">
    <source>
        <dbReference type="ARBA" id="ARBA00022227"/>
    </source>
</evidence>
<dbReference type="Proteomes" id="UP000009022">
    <property type="component" value="Unassembled WGS sequence"/>
</dbReference>
<keyword evidence="7 9" id="KW-0378">Hydrolase</keyword>
<dbReference type="GO" id="GO:0004197">
    <property type="term" value="F:cysteine-type endopeptidase activity"/>
    <property type="evidence" value="ECO:0007669"/>
    <property type="project" value="UniProtKB-EC"/>
</dbReference>
<dbReference type="RefSeq" id="XP_002115037.1">
    <property type="nucleotide sequence ID" value="XM_002115001.1"/>
</dbReference>
<comment type="catalytic activity">
    <reaction evidence="1 9">
        <text>Inactivates bleomycin B2 (a cytotoxic glycometallopeptide) by hydrolysis of a carboxyamide bond of beta-aminoalanine, but also shows general aminopeptidase activity. The specificity varies somewhat with source, but amino acid arylamides of Met, Leu and Ala are preferred.</text>
        <dbReference type="EC" id="3.4.22.40"/>
    </reaction>
</comment>
<dbReference type="KEGG" id="tad:TRIADDRAFT_28626"/>
<dbReference type="eggNOG" id="KOG4128">
    <property type="taxonomic scope" value="Eukaryota"/>
</dbReference>
<dbReference type="MEROPS" id="C01.084"/>
<dbReference type="HOGENOM" id="CLU_038600_0_0_1"/>
<dbReference type="Gene3D" id="3.90.70.10">
    <property type="entry name" value="Cysteine proteinases"/>
    <property type="match status" value="1"/>
</dbReference>
<organism evidence="11 12">
    <name type="scientific">Trichoplax adhaerens</name>
    <name type="common">Trichoplax reptans</name>
    <dbReference type="NCBI Taxonomy" id="10228"/>
    <lineage>
        <taxon>Eukaryota</taxon>
        <taxon>Metazoa</taxon>
        <taxon>Placozoa</taxon>
        <taxon>Uniplacotomia</taxon>
        <taxon>Trichoplacea</taxon>
        <taxon>Trichoplacidae</taxon>
        <taxon>Trichoplax</taxon>
    </lineage>
</organism>
<dbReference type="SUPFAM" id="SSF54001">
    <property type="entry name" value="Cysteine proteinases"/>
    <property type="match status" value="1"/>
</dbReference>
<dbReference type="EC" id="3.4.22.40" evidence="3 9"/>
<sequence>MGEDEIVPGIDKKLIEEFKRDFEGDAKNLIARNVITRHGLSETYLDRAIVNATSHVFQYKVSEAKPITNQLSSGRCWLFACLNAIRIPFIRFHKLEEFEFSQSYLFFWDKVERCNYFLDVFEEVARKKEAVDGRLMMFLLSNPVNDGGQWDMLVNLIKKYGLIPKKCWKESSCSEASRDFNRILNYKLRECAYRIRTLVLDTNANKEELQKEKDTMMKEIFGVCCICLGSPPSSFTWEYYDKLKQFNTVSDVSPQLFYQKYVKPVFNMDDKICLVNDPRNPYGQLYTVEYLNNMSNGRITLYNNQPMDVIKKLASTAIRDGEPVWFGCDVGKHFVRKLGLLDLKCHQHDLVFGFSSLNLDKKSRLLYGESLMTHAMLLTGIERRSEWQPSKWRVENSWGDSSGEKGYLVMTDDWFSEFVFEVVIDKKHIPKDILTILEQKPIVLPAWDPMGALA</sequence>
<dbReference type="CDD" id="cd00585">
    <property type="entry name" value="Peptidase_C1B"/>
    <property type="match status" value="1"/>
</dbReference>
<dbReference type="Pfam" id="PF03051">
    <property type="entry name" value="Peptidase_C1_2"/>
    <property type="match status" value="1"/>
</dbReference>
<dbReference type="GO" id="GO:0070005">
    <property type="term" value="F:cysteine-type aminopeptidase activity"/>
    <property type="evidence" value="ECO:0007669"/>
    <property type="project" value="InterPro"/>
</dbReference>
<dbReference type="STRING" id="10228.B3S4M2"/>
<comment type="similarity">
    <text evidence="9">Belongs to the peptidase C1 family.</text>
</comment>
<dbReference type="EMBL" id="DS985249">
    <property type="protein sequence ID" value="EDV22493.1"/>
    <property type="molecule type" value="Genomic_DNA"/>
</dbReference>
<evidence type="ECO:0000256" key="3">
    <source>
        <dbReference type="ARBA" id="ARBA00012465"/>
    </source>
</evidence>
<dbReference type="FunCoup" id="B3S4M2">
    <property type="interactions" value="1642"/>
</dbReference>
<dbReference type="PROSITE" id="PS00139">
    <property type="entry name" value="THIOL_PROTEASE_CYS"/>
    <property type="match status" value="1"/>
</dbReference>
<dbReference type="GO" id="GO:0005737">
    <property type="term" value="C:cytoplasm"/>
    <property type="evidence" value="ECO:0000318"/>
    <property type="project" value="GO_Central"/>
</dbReference>
<dbReference type="GeneID" id="6756250"/>
<evidence type="ECO:0000256" key="2">
    <source>
        <dbReference type="ARBA" id="ARBA00004496"/>
    </source>
</evidence>
<name>B3S4M2_TRIAD</name>
<feature type="active site" evidence="10">
    <location>
        <position position="76"/>
    </location>
</feature>
<dbReference type="FunFam" id="3.90.70.10:FF:000021">
    <property type="entry name" value="Bleomycin hydrolase"/>
    <property type="match status" value="1"/>
</dbReference>
<accession>B3S4M2</accession>
<dbReference type="CTD" id="6756250"/>
<dbReference type="GO" id="GO:0043418">
    <property type="term" value="P:homocysteine catabolic process"/>
    <property type="evidence" value="ECO:0000318"/>
    <property type="project" value="GO_Central"/>
</dbReference>
<evidence type="ECO:0000313" key="11">
    <source>
        <dbReference type="EMBL" id="EDV22493.1"/>
    </source>
</evidence>
<comment type="subcellular location">
    <subcellularLocation>
        <location evidence="2 9">Cytoplasm</location>
    </subcellularLocation>
</comment>
<evidence type="ECO:0000256" key="6">
    <source>
        <dbReference type="ARBA" id="ARBA00022670"/>
    </source>
</evidence>
<dbReference type="GO" id="GO:0008234">
    <property type="term" value="F:cysteine-type peptidase activity"/>
    <property type="evidence" value="ECO:0000318"/>
    <property type="project" value="GO_Central"/>
</dbReference>
<keyword evidence="6 9" id="KW-0645">Protease</keyword>
<keyword evidence="8 9" id="KW-0788">Thiol protease</keyword>
<dbReference type="GO" id="GO:0006508">
    <property type="term" value="P:proteolysis"/>
    <property type="evidence" value="ECO:0007669"/>
    <property type="project" value="UniProtKB-KW"/>
</dbReference>
<evidence type="ECO:0000256" key="1">
    <source>
        <dbReference type="ARBA" id="ARBA00000423"/>
    </source>
</evidence>
<proteinExistence type="inferred from homology"/>
<evidence type="ECO:0000256" key="5">
    <source>
        <dbReference type="ARBA" id="ARBA00022490"/>
    </source>
</evidence>
<feature type="active site" evidence="10">
    <location>
        <position position="374"/>
    </location>
</feature>
<keyword evidence="12" id="KW-1185">Reference proteome</keyword>
<feature type="active site" evidence="10">
    <location>
        <position position="396"/>
    </location>
</feature>
<evidence type="ECO:0000313" key="12">
    <source>
        <dbReference type="Proteomes" id="UP000009022"/>
    </source>
</evidence>
<dbReference type="InterPro" id="IPR004134">
    <property type="entry name" value="Peptidase_C1B"/>
</dbReference>
<dbReference type="AlphaFoldDB" id="B3S4M2"/>
<keyword evidence="5 9" id="KW-0963">Cytoplasm</keyword>
<protein>
    <recommendedName>
        <fullName evidence="4 9">Bleomycin hydrolase</fullName>
        <ecNumber evidence="3 9">3.4.22.40</ecNumber>
    </recommendedName>
</protein>
<dbReference type="InterPro" id="IPR038765">
    <property type="entry name" value="Papain-like_cys_pep_sf"/>
</dbReference>
<dbReference type="OMA" id="QSYTFFW"/>
<dbReference type="PANTHER" id="PTHR10363:SF2">
    <property type="entry name" value="BLEOMYCIN HYDROLASE"/>
    <property type="match status" value="1"/>
</dbReference>
<dbReference type="PIRSF" id="PIRSF005700">
    <property type="entry name" value="PepC"/>
    <property type="match status" value="1"/>
</dbReference>